<proteinExistence type="predicted"/>
<keyword evidence="1" id="KW-0732">Signal</keyword>
<dbReference type="HOGENOM" id="CLU_036110_0_1_6"/>
<dbReference type="EMBL" id="CP009889">
    <property type="protein sequence ID" value="AIY67379.1"/>
    <property type="molecule type" value="Genomic_DNA"/>
</dbReference>
<dbReference type="InterPro" id="IPR013658">
    <property type="entry name" value="SGL"/>
</dbReference>
<dbReference type="Proteomes" id="UP000030341">
    <property type="component" value="Chromosome 2"/>
</dbReference>
<feature type="chain" id="PRO_5002039231" evidence="1">
    <location>
        <begin position="21"/>
        <end position="302"/>
    </location>
</feature>
<reference evidence="3 4" key="1">
    <citation type="submission" date="2014-11" db="EMBL/GenBank/DDBJ databases">
        <title>Complete Genome Sequence of Pseudoalteromonas sp. Strain OCN003 Isolated from Kaneohe Bay, Oahu, Hawaii.</title>
        <authorList>
            <person name="Beurmann S."/>
            <person name="Videau P."/>
            <person name="Ushijima B."/>
            <person name="Smith A.M."/>
            <person name="Aeby G.S."/>
            <person name="Callahan S.M."/>
            <person name="Belcaid M."/>
        </authorList>
    </citation>
    <scope>NUCLEOTIDE SEQUENCE [LARGE SCALE GENOMIC DNA]</scope>
    <source>
        <strain evidence="3 4">OCN003</strain>
    </source>
</reference>
<accession>A0A0A7EL62</accession>
<dbReference type="PANTHER" id="PTHR47572:SF5">
    <property type="entry name" value="BLR2277 PROTEIN"/>
    <property type="match status" value="1"/>
</dbReference>
<evidence type="ECO:0000259" key="2">
    <source>
        <dbReference type="Pfam" id="PF08450"/>
    </source>
</evidence>
<organism evidence="3 4">
    <name type="scientific">Pseudoalteromonas piratica</name>
    <dbReference type="NCBI Taxonomy" id="1348114"/>
    <lineage>
        <taxon>Bacteria</taxon>
        <taxon>Pseudomonadati</taxon>
        <taxon>Pseudomonadota</taxon>
        <taxon>Gammaproteobacteria</taxon>
        <taxon>Alteromonadales</taxon>
        <taxon>Pseudoalteromonadaceae</taxon>
        <taxon>Pseudoalteromonas</taxon>
    </lineage>
</organism>
<sequence>MKTKFICTFVLVLATNQVHSKTLFEATDWVTDNTFTTGVEGPAVDKHGDLYAVNFMQQGTIGKVTGKDEVTKLVSLKNGSIGNGIRFDSEGNMYIADYVNHNVLTISAVDLAKGGDLSTKVKVFAHNAKMNQPNDLAIMDNGILFASDPNWQHSTGNLWRISQQGETPLLEAKMGTTNGVEVSPDNNTLYVNESLQRKVWRYDLDSKGNVSNKALLIEFNEHGLDGMRTDKQGNLYIARYGAGVIAVVSAKGELIREIKLKGQFPTNVAFGGKDGKTVFVTMQKRGAIEMFNVDVPGNAFKQ</sequence>
<dbReference type="InterPro" id="IPR011042">
    <property type="entry name" value="6-blade_b-propeller_TolB-like"/>
</dbReference>
<evidence type="ECO:0000313" key="3">
    <source>
        <dbReference type="EMBL" id="AIY67379.1"/>
    </source>
</evidence>
<protein>
    <submittedName>
        <fullName evidence="3">Gluconolactonase</fullName>
    </submittedName>
</protein>
<dbReference type="PANTHER" id="PTHR47572">
    <property type="entry name" value="LIPOPROTEIN-RELATED"/>
    <property type="match status" value="1"/>
</dbReference>
<dbReference type="InterPro" id="IPR051262">
    <property type="entry name" value="SMP-30/CGR1_Lactonase"/>
</dbReference>
<gene>
    <name evidence="3" type="ORF">OM33_20310</name>
</gene>
<dbReference type="SUPFAM" id="SSF63829">
    <property type="entry name" value="Calcium-dependent phosphotriesterase"/>
    <property type="match status" value="1"/>
</dbReference>
<feature type="signal peptide" evidence="1">
    <location>
        <begin position="1"/>
        <end position="20"/>
    </location>
</feature>
<name>A0A0A7EL62_9GAMM</name>
<dbReference type="KEGG" id="pseo:OM33_20310"/>
<dbReference type="OrthoDB" id="9775406at2"/>
<feature type="domain" description="SMP-30/Gluconolactonase/LRE-like region" evidence="2">
    <location>
        <begin position="40"/>
        <end position="282"/>
    </location>
</feature>
<dbReference type="STRING" id="1348114.OM33_20310"/>
<keyword evidence="4" id="KW-1185">Reference proteome</keyword>
<dbReference type="eggNOG" id="COG3386">
    <property type="taxonomic scope" value="Bacteria"/>
</dbReference>
<evidence type="ECO:0000313" key="4">
    <source>
        <dbReference type="Proteomes" id="UP000030341"/>
    </source>
</evidence>
<evidence type="ECO:0000256" key="1">
    <source>
        <dbReference type="SAM" id="SignalP"/>
    </source>
</evidence>
<dbReference type="RefSeq" id="WP_040136322.1">
    <property type="nucleotide sequence ID" value="NZ_CP009889.1"/>
</dbReference>
<dbReference type="Gene3D" id="2.120.10.30">
    <property type="entry name" value="TolB, C-terminal domain"/>
    <property type="match status" value="1"/>
</dbReference>
<dbReference type="Pfam" id="PF08450">
    <property type="entry name" value="SGL"/>
    <property type="match status" value="1"/>
</dbReference>
<dbReference type="AlphaFoldDB" id="A0A0A7EL62"/>